<evidence type="ECO:0000256" key="6">
    <source>
        <dbReference type="SAM" id="MobiDB-lite"/>
    </source>
</evidence>
<dbReference type="GO" id="GO:0005737">
    <property type="term" value="C:cytoplasm"/>
    <property type="evidence" value="ECO:0007669"/>
    <property type="project" value="UniProtKB-SubCell"/>
</dbReference>
<evidence type="ECO:0000256" key="4">
    <source>
        <dbReference type="ARBA" id="ARBA00048018"/>
    </source>
</evidence>
<keyword evidence="5" id="KW-0694">RNA-binding</keyword>
<dbReference type="EMBL" id="OV725079">
    <property type="protein sequence ID" value="CAH1395379.1"/>
    <property type="molecule type" value="Genomic_DNA"/>
</dbReference>
<evidence type="ECO:0000256" key="5">
    <source>
        <dbReference type="RuleBase" id="RU003470"/>
    </source>
</evidence>
<dbReference type="InterPro" id="IPR023509">
    <property type="entry name" value="DTD-like_sf"/>
</dbReference>
<dbReference type="GO" id="GO:0051500">
    <property type="term" value="F:D-tyrosyl-tRNA(Tyr) deacylase activity"/>
    <property type="evidence" value="ECO:0007669"/>
    <property type="project" value="TreeGrafter"/>
</dbReference>
<evidence type="ECO:0000313" key="7">
    <source>
        <dbReference type="EMBL" id="CAH1395379.1"/>
    </source>
</evidence>
<feature type="compositionally biased region" description="Polar residues" evidence="6">
    <location>
        <begin position="273"/>
        <end position="322"/>
    </location>
</feature>
<accession>A0A9P0E7E8</accession>
<keyword evidence="8" id="KW-1185">Reference proteome</keyword>
<dbReference type="Gene3D" id="3.50.80.10">
    <property type="entry name" value="D-tyrosyl-tRNA(Tyr) deacylase"/>
    <property type="match status" value="1"/>
</dbReference>
<feature type="region of interest" description="Disordered" evidence="6">
    <location>
        <begin position="208"/>
        <end position="322"/>
    </location>
</feature>
<dbReference type="SUPFAM" id="SSF69500">
    <property type="entry name" value="DTD-like"/>
    <property type="match status" value="1"/>
</dbReference>
<dbReference type="PANTHER" id="PTHR10472">
    <property type="entry name" value="D-TYROSYL-TRNA TYR DEACYLASE"/>
    <property type="match status" value="1"/>
</dbReference>
<keyword evidence="5" id="KW-0963">Cytoplasm</keyword>
<proteinExistence type="inferred from homology"/>
<dbReference type="FunFam" id="3.50.80.10:FF:000001">
    <property type="entry name" value="D-aminoacyl-tRNA deacylase"/>
    <property type="match status" value="1"/>
</dbReference>
<dbReference type="GO" id="GO:0000049">
    <property type="term" value="F:tRNA binding"/>
    <property type="evidence" value="ECO:0007669"/>
    <property type="project" value="UniProtKB-KW"/>
</dbReference>
<evidence type="ECO:0000256" key="2">
    <source>
        <dbReference type="ARBA" id="ARBA00013056"/>
    </source>
</evidence>
<dbReference type="Pfam" id="PF02580">
    <property type="entry name" value="Tyr_Deacylase"/>
    <property type="match status" value="1"/>
</dbReference>
<evidence type="ECO:0000256" key="3">
    <source>
        <dbReference type="ARBA" id="ARBA00047676"/>
    </source>
</evidence>
<evidence type="ECO:0000256" key="1">
    <source>
        <dbReference type="ARBA" id="ARBA00009673"/>
    </source>
</evidence>
<dbReference type="OrthoDB" id="275783at2759"/>
<comment type="catalytic activity">
    <reaction evidence="4">
        <text>a D-aminoacyl-tRNA + H2O = a tRNA + a D-alpha-amino acid + H(+)</text>
        <dbReference type="Rhea" id="RHEA:13953"/>
        <dbReference type="Rhea" id="RHEA-COMP:10123"/>
        <dbReference type="Rhea" id="RHEA-COMP:10124"/>
        <dbReference type="ChEBI" id="CHEBI:15377"/>
        <dbReference type="ChEBI" id="CHEBI:15378"/>
        <dbReference type="ChEBI" id="CHEBI:59871"/>
        <dbReference type="ChEBI" id="CHEBI:78442"/>
        <dbReference type="ChEBI" id="CHEBI:79333"/>
        <dbReference type="EC" id="3.1.1.96"/>
    </reaction>
</comment>
<dbReference type="AlphaFoldDB" id="A0A9P0E7E8"/>
<keyword evidence="5" id="KW-0820">tRNA-binding</keyword>
<feature type="compositionally biased region" description="Polar residues" evidence="6">
    <location>
        <begin position="161"/>
        <end position="175"/>
    </location>
</feature>
<comment type="catalytic activity">
    <reaction evidence="3">
        <text>glycyl-tRNA(Ala) + H2O = tRNA(Ala) + glycine + H(+)</text>
        <dbReference type="Rhea" id="RHEA:53744"/>
        <dbReference type="Rhea" id="RHEA-COMP:9657"/>
        <dbReference type="Rhea" id="RHEA-COMP:13640"/>
        <dbReference type="ChEBI" id="CHEBI:15377"/>
        <dbReference type="ChEBI" id="CHEBI:15378"/>
        <dbReference type="ChEBI" id="CHEBI:57305"/>
        <dbReference type="ChEBI" id="CHEBI:78442"/>
        <dbReference type="ChEBI" id="CHEBI:78522"/>
        <dbReference type="EC" id="3.1.1.96"/>
    </reaction>
</comment>
<feature type="compositionally biased region" description="Polar residues" evidence="6">
    <location>
        <begin position="215"/>
        <end position="259"/>
    </location>
</feature>
<reference evidence="7" key="1">
    <citation type="submission" date="2022-01" db="EMBL/GenBank/DDBJ databases">
        <authorList>
            <person name="King R."/>
        </authorList>
    </citation>
    <scope>NUCLEOTIDE SEQUENCE</scope>
</reference>
<evidence type="ECO:0000313" key="8">
    <source>
        <dbReference type="Proteomes" id="UP001152798"/>
    </source>
</evidence>
<gene>
    <name evidence="7" type="ORF">NEZAVI_LOCUS5673</name>
</gene>
<protein>
    <recommendedName>
        <fullName evidence="2 5">D-aminoacyl-tRNA deacylase</fullName>
        <ecNumber evidence="2 5">3.1.1.96</ecNumber>
    </recommendedName>
</protein>
<dbReference type="Proteomes" id="UP001152798">
    <property type="component" value="Chromosome 3"/>
</dbReference>
<organism evidence="7 8">
    <name type="scientific">Nezara viridula</name>
    <name type="common">Southern green stink bug</name>
    <name type="synonym">Cimex viridulus</name>
    <dbReference type="NCBI Taxonomy" id="85310"/>
    <lineage>
        <taxon>Eukaryota</taxon>
        <taxon>Metazoa</taxon>
        <taxon>Ecdysozoa</taxon>
        <taxon>Arthropoda</taxon>
        <taxon>Hexapoda</taxon>
        <taxon>Insecta</taxon>
        <taxon>Pterygota</taxon>
        <taxon>Neoptera</taxon>
        <taxon>Paraneoptera</taxon>
        <taxon>Hemiptera</taxon>
        <taxon>Heteroptera</taxon>
        <taxon>Panheteroptera</taxon>
        <taxon>Pentatomomorpha</taxon>
        <taxon>Pentatomoidea</taxon>
        <taxon>Pentatomidae</taxon>
        <taxon>Pentatominae</taxon>
        <taxon>Nezara</taxon>
    </lineage>
</organism>
<comment type="subcellular location">
    <subcellularLocation>
        <location evidence="5">Cytoplasm</location>
    </subcellularLocation>
</comment>
<dbReference type="PANTHER" id="PTHR10472:SF5">
    <property type="entry name" value="D-AMINOACYL-TRNA DEACYLASE 1"/>
    <property type="match status" value="1"/>
</dbReference>
<name>A0A9P0E7E8_NEZVI</name>
<comment type="similarity">
    <text evidence="1 5">Belongs to the DTD family.</text>
</comment>
<keyword evidence="5" id="KW-0378">Hydrolase</keyword>
<feature type="region of interest" description="Disordered" evidence="6">
    <location>
        <begin position="153"/>
        <end position="175"/>
    </location>
</feature>
<dbReference type="InterPro" id="IPR003732">
    <property type="entry name" value="Daa-tRNA_deacyls_DTD"/>
</dbReference>
<dbReference type="EC" id="3.1.1.96" evidence="2 5"/>
<sequence>MRAVIQRVLSANASADGKVISSIGQGLCVLIGISRNDTKSDIEYIVKKILNSKLFEDSNGKRWSKSVKDCEGEILCLSQVTLYNTFKGNKLDFHHAMAPEKGKEFYNKFLEHIRAEYKPELVKEGIFGAHLVISLQNDGPVTITVDSPNSLEKKEEMDLGLSSSQTPSVKQDSTSSQTCLIKQDSTYSQTNQSFGDKKLNCDCSQVENSGDKVKQGSTSSQTCLVKQDHTSSQTRLVKQDSASSQTHLIMQDSISSQTLKESELSEENASANQDSKFSQTTSILQSNMSSQTHLVKQDSVSSQTCSRLQEGMSNSARAQTTA</sequence>
<dbReference type="NCBIfam" id="TIGR00256">
    <property type="entry name" value="D-aminoacyl-tRNA deacylase"/>
    <property type="match status" value="1"/>
</dbReference>